<keyword evidence="6 7" id="KW-0472">Membrane</keyword>
<dbReference type="HAMAP" id="MF_00902">
    <property type="entry name" value="TatC"/>
    <property type="match status" value="1"/>
</dbReference>
<evidence type="ECO:0000256" key="5">
    <source>
        <dbReference type="ARBA" id="ARBA00023010"/>
    </source>
</evidence>
<dbReference type="EMBL" id="CP144913">
    <property type="protein sequence ID" value="WXB74960.1"/>
    <property type="molecule type" value="Genomic_DNA"/>
</dbReference>
<proteinExistence type="inferred from homology"/>
<keyword evidence="2 7" id="KW-0812">Transmembrane</keyword>
<feature type="transmembrane region" description="Helical" evidence="7">
    <location>
        <begin position="238"/>
        <end position="261"/>
    </location>
</feature>
<feature type="transmembrane region" description="Helical" evidence="7">
    <location>
        <begin position="28"/>
        <end position="46"/>
    </location>
</feature>
<protein>
    <recommendedName>
        <fullName evidence="7">Sec-independent protein translocase protein TatC</fullName>
    </recommendedName>
</protein>
<evidence type="ECO:0000256" key="7">
    <source>
        <dbReference type="HAMAP-Rule" id="MF_00902"/>
    </source>
</evidence>
<dbReference type="InterPro" id="IPR002033">
    <property type="entry name" value="TatC"/>
</dbReference>
<dbReference type="PRINTS" id="PR01840">
    <property type="entry name" value="TATCFAMILY"/>
</dbReference>
<organism evidence="8 9">
    <name type="scientific">Janibacter alittae</name>
    <dbReference type="NCBI Taxonomy" id="3115209"/>
    <lineage>
        <taxon>Bacteria</taxon>
        <taxon>Bacillati</taxon>
        <taxon>Actinomycetota</taxon>
        <taxon>Actinomycetes</taxon>
        <taxon>Micrococcales</taxon>
        <taxon>Intrasporangiaceae</taxon>
        <taxon>Janibacter</taxon>
    </lineage>
</organism>
<evidence type="ECO:0000256" key="3">
    <source>
        <dbReference type="ARBA" id="ARBA00022927"/>
    </source>
</evidence>
<accession>A0ABZ2MD94</accession>
<evidence type="ECO:0000256" key="4">
    <source>
        <dbReference type="ARBA" id="ARBA00022989"/>
    </source>
</evidence>
<comment type="subunit">
    <text evidence="7">The Tat system comprises two distinct complexes: a TatABC complex, containing multiple copies of TatA, TatB and TatC subunits, and a separate TatA complex, containing only TatA subunits. Substrates initially bind to the TatABC complex, which probably triggers association of the separate TatA complex to form the active translocon.</text>
</comment>
<comment type="similarity">
    <text evidence="7">Belongs to the TatC family.</text>
</comment>
<dbReference type="PANTHER" id="PTHR30371">
    <property type="entry name" value="SEC-INDEPENDENT PROTEIN TRANSLOCASE PROTEIN TATC"/>
    <property type="match status" value="1"/>
</dbReference>
<evidence type="ECO:0000313" key="8">
    <source>
        <dbReference type="EMBL" id="WXB74960.1"/>
    </source>
</evidence>
<keyword evidence="3 7" id="KW-0653">Protein transport</keyword>
<evidence type="ECO:0000256" key="1">
    <source>
        <dbReference type="ARBA" id="ARBA00004141"/>
    </source>
</evidence>
<keyword evidence="5 7" id="KW-0811">Translocation</keyword>
<reference evidence="8 9" key="1">
    <citation type="submission" date="2024-02" db="EMBL/GenBank/DDBJ databases">
        <title>Janibacter sp. nov., isolated from gut of marine sandworm.</title>
        <authorList>
            <person name="Kim B."/>
            <person name="Jun M.O."/>
            <person name="Shin N.-R."/>
        </authorList>
    </citation>
    <scope>NUCLEOTIDE SEQUENCE [LARGE SCALE GENOMIC DNA]</scope>
    <source>
        <strain evidence="8 9">A1S7</strain>
    </source>
</reference>
<evidence type="ECO:0000256" key="2">
    <source>
        <dbReference type="ARBA" id="ARBA00022692"/>
    </source>
</evidence>
<name>A0ABZ2MD94_9MICO</name>
<sequence length="286" mass="31513">MARRDRTPKDPEGRMPLKAHLLEFRNRLMIAATAIVVGAVVGWVLYDGVTIAGFAYAGVYEQLTQPFDQYKASNPESAAALLNYGNATSAFTTQLGISIFTGVIISSPIWVWQIWAFILPGLTRREKRMSLGVFFTAIPLFLTGCIFAYITLPKALIILFGFTPDDGKSSNIQQASDYFSFVTRFILAFGLAWLLPVFLVGLVAIGIISGRTLLRSWRVAVLLIFVASAIITPTPDPFTMFLLAGPLCVLYFIAIGIALLIDRRRVARGEEPDWSHLSDDEASPLT</sequence>
<keyword evidence="7" id="KW-0813">Transport</keyword>
<keyword evidence="4 7" id="KW-1133">Transmembrane helix</keyword>
<comment type="function">
    <text evidence="7">Part of the twin-arginine translocation (Tat) system that transports large folded proteins containing a characteristic twin-arginine motif in their signal peptide across membranes. Together with TatB, TatC is part of a receptor directly interacting with Tat signal peptides.</text>
</comment>
<dbReference type="Proteomes" id="UP001382727">
    <property type="component" value="Chromosome"/>
</dbReference>
<feature type="transmembrane region" description="Helical" evidence="7">
    <location>
        <begin position="215"/>
        <end position="232"/>
    </location>
</feature>
<keyword evidence="9" id="KW-1185">Reference proteome</keyword>
<dbReference type="NCBIfam" id="TIGR00945">
    <property type="entry name" value="tatC"/>
    <property type="match status" value="1"/>
</dbReference>
<evidence type="ECO:0000313" key="9">
    <source>
        <dbReference type="Proteomes" id="UP001382727"/>
    </source>
</evidence>
<dbReference type="PANTHER" id="PTHR30371:SF0">
    <property type="entry name" value="SEC-INDEPENDENT PROTEIN TRANSLOCASE PROTEIN TATC, CHLOROPLASTIC-RELATED"/>
    <property type="match status" value="1"/>
</dbReference>
<feature type="transmembrane region" description="Helical" evidence="7">
    <location>
        <begin position="95"/>
        <end position="119"/>
    </location>
</feature>
<gene>
    <name evidence="7 8" type="primary">tatC</name>
    <name evidence="8" type="ORF">V1351_08210</name>
</gene>
<evidence type="ECO:0000256" key="6">
    <source>
        <dbReference type="ARBA" id="ARBA00023136"/>
    </source>
</evidence>
<keyword evidence="7" id="KW-1003">Cell membrane</keyword>
<dbReference type="Pfam" id="PF00902">
    <property type="entry name" value="TatC"/>
    <property type="match status" value="1"/>
</dbReference>
<dbReference type="RefSeq" id="WP_338747675.1">
    <property type="nucleotide sequence ID" value="NZ_CP144913.1"/>
</dbReference>
<feature type="transmembrane region" description="Helical" evidence="7">
    <location>
        <begin position="131"/>
        <end position="152"/>
    </location>
</feature>
<comment type="subcellular location">
    <subcellularLocation>
        <location evidence="7">Cell membrane</location>
        <topology evidence="7">Multi-pass membrane protein</topology>
    </subcellularLocation>
    <subcellularLocation>
        <location evidence="1">Membrane</location>
        <topology evidence="1">Multi-pass membrane protein</topology>
    </subcellularLocation>
</comment>
<feature type="transmembrane region" description="Helical" evidence="7">
    <location>
        <begin position="185"/>
        <end position="208"/>
    </location>
</feature>